<evidence type="ECO:0000313" key="4">
    <source>
        <dbReference type="Proteomes" id="UP000683925"/>
    </source>
</evidence>
<dbReference type="EMBL" id="CAJJDP010000056">
    <property type="protein sequence ID" value="CAD8170972.1"/>
    <property type="molecule type" value="Genomic_DNA"/>
</dbReference>
<evidence type="ECO:0000313" key="2">
    <source>
        <dbReference type="EMBL" id="CAD8170968.1"/>
    </source>
</evidence>
<name>A0A8S1V4Z3_PAROT</name>
<feature type="transmembrane region" description="Helical" evidence="1">
    <location>
        <begin position="49"/>
        <end position="72"/>
    </location>
</feature>
<dbReference type="AlphaFoldDB" id="A0A8S1V4Z3"/>
<keyword evidence="1" id="KW-1133">Transmembrane helix</keyword>
<evidence type="ECO:0000256" key="1">
    <source>
        <dbReference type="SAM" id="Phobius"/>
    </source>
</evidence>
<gene>
    <name evidence="2" type="ORF">POCTA_138.1.T0570158</name>
    <name evidence="3" type="ORF">POCTA_138.1.T0570160</name>
</gene>
<evidence type="ECO:0008006" key="5">
    <source>
        <dbReference type="Google" id="ProtNLM"/>
    </source>
</evidence>
<proteinExistence type="predicted"/>
<keyword evidence="4" id="KW-1185">Reference proteome</keyword>
<dbReference type="EMBL" id="CAJJDP010000056">
    <property type="protein sequence ID" value="CAD8170968.1"/>
    <property type="molecule type" value="Genomic_DNA"/>
</dbReference>
<comment type="caution">
    <text evidence="3">The sequence shown here is derived from an EMBL/GenBank/DDBJ whole genome shotgun (WGS) entry which is preliminary data.</text>
</comment>
<keyword evidence="1" id="KW-0812">Transmembrane</keyword>
<sequence length="82" mass="9750">MLFQTIQKSIIQIYQKITHNILIIDYGQILKTMYNLGNKNTPIIGELDLFLYIRGLFIIYSLTLSWFQILFLNSQLLKQPHF</sequence>
<organism evidence="3 4">
    <name type="scientific">Paramecium octaurelia</name>
    <dbReference type="NCBI Taxonomy" id="43137"/>
    <lineage>
        <taxon>Eukaryota</taxon>
        <taxon>Sar</taxon>
        <taxon>Alveolata</taxon>
        <taxon>Ciliophora</taxon>
        <taxon>Intramacronucleata</taxon>
        <taxon>Oligohymenophorea</taxon>
        <taxon>Peniculida</taxon>
        <taxon>Parameciidae</taxon>
        <taxon>Paramecium</taxon>
    </lineage>
</organism>
<accession>A0A8S1V4Z3</accession>
<reference evidence="3" key="1">
    <citation type="submission" date="2021-01" db="EMBL/GenBank/DDBJ databases">
        <authorList>
            <consortium name="Genoscope - CEA"/>
            <person name="William W."/>
        </authorList>
    </citation>
    <scope>NUCLEOTIDE SEQUENCE</scope>
</reference>
<evidence type="ECO:0000313" key="3">
    <source>
        <dbReference type="EMBL" id="CAD8170972.1"/>
    </source>
</evidence>
<keyword evidence="1" id="KW-0472">Membrane</keyword>
<dbReference type="Proteomes" id="UP000683925">
    <property type="component" value="Unassembled WGS sequence"/>
</dbReference>
<protein>
    <recommendedName>
        <fullName evidence="5">Transmembrane protein</fullName>
    </recommendedName>
</protein>